<dbReference type="Gene3D" id="3.30.2350.10">
    <property type="entry name" value="Pseudouridine synthase"/>
    <property type="match status" value="1"/>
</dbReference>
<organism evidence="3">
    <name type="scientific">Ornithodoros turicata</name>
    <dbReference type="NCBI Taxonomy" id="34597"/>
    <lineage>
        <taxon>Eukaryota</taxon>
        <taxon>Metazoa</taxon>
        <taxon>Ecdysozoa</taxon>
        <taxon>Arthropoda</taxon>
        <taxon>Chelicerata</taxon>
        <taxon>Arachnida</taxon>
        <taxon>Acari</taxon>
        <taxon>Parasitiformes</taxon>
        <taxon>Ixodida</taxon>
        <taxon>Ixodoidea</taxon>
        <taxon>Argasidae</taxon>
        <taxon>Ornithodorinae</taxon>
        <taxon>Ornithodoros</taxon>
    </lineage>
</organism>
<name>A0A2R5L923_9ACAR</name>
<dbReference type="GO" id="GO:0001522">
    <property type="term" value="P:pseudouridine synthesis"/>
    <property type="evidence" value="ECO:0007669"/>
    <property type="project" value="InterPro"/>
</dbReference>
<dbReference type="InterPro" id="IPR002501">
    <property type="entry name" value="PsdUridine_synth_N"/>
</dbReference>
<proteinExistence type="inferred from homology"/>
<dbReference type="EMBL" id="GGLE01001791">
    <property type="protein sequence ID" value="MBY05917.1"/>
    <property type="molecule type" value="Transcribed_RNA"/>
</dbReference>
<feature type="domain" description="Pseudouridine synthase II N-terminal" evidence="2">
    <location>
        <begin position="104"/>
        <end position="233"/>
    </location>
</feature>
<reference evidence="3" key="1">
    <citation type="submission" date="2018-03" db="EMBL/GenBank/DDBJ databases">
        <title>The relapsing fever spirochete Borrelia turicatae persists in the highly oxidative environment of its soft-bodied tick vector.</title>
        <authorList>
            <person name="Bourret T.J."/>
            <person name="Boyle W.K."/>
            <person name="Valenzuela J.G."/>
            <person name="Oliveira F."/>
            <person name="Lopez J.E."/>
        </authorList>
    </citation>
    <scope>NUCLEOTIDE SEQUENCE</scope>
    <source>
        <strain evidence="3">Kansas strain/isolate</strain>
        <tissue evidence="3">Salivary glands</tissue>
    </source>
</reference>
<sequence>MTLQTISYAPDAWKLLSGFFCIYKPSNIRLLDVRNIIIGNLCRDLNDMEVRPPTDYVKIEGSVTSGQPLTVTTVPNLADHPLVVGPRYQQQDVKMTWVTHVGKVVSGVVVMCVNGNHKTLARLQEANHLRTYEIRGEFGRASDSLRPTGRIIEKATYRHVTVGKLERLLATIQAAHQAQAFNYAGVRMDSQTAYDLAATGDVRPAGKSPTLIYGLRCIDFSLPYFTLELTCINEHQSYLMQLVNDIGLKLRTCALCHQVRQTRYGHFGLDHALLRKHWNLEHILQNIQHCRPLLTSDKIMPPSPHFVESSSMEVHTKNTFTD</sequence>
<dbReference type="InterPro" id="IPR020103">
    <property type="entry name" value="PsdUridine_synth_cat_dom_sf"/>
</dbReference>
<evidence type="ECO:0000313" key="3">
    <source>
        <dbReference type="EMBL" id="MBY05917.1"/>
    </source>
</evidence>
<protein>
    <submittedName>
        <fullName evidence="3">Putative pseudouridine synthase</fullName>
    </submittedName>
</protein>
<evidence type="ECO:0000256" key="1">
    <source>
        <dbReference type="ARBA" id="ARBA00008999"/>
    </source>
</evidence>
<comment type="similarity">
    <text evidence="1">Belongs to the pseudouridine synthase TruB family.</text>
</comment>
<dbReference type="SUPFAM" id="SSF55120">
    <property type="entry name" value="Pseudouridine synthase"/>
    <property type="match status" value="1"/>
</dbReference>
<dbReference type="Pfam" id="PF01509">
    <property type="entry name" value="TruB_N"/>
    <property type="match status" value="1"/>
</dbReference>
<dbReference type="GO" id="GO:0009982">
    <property type="term" value="F:pseudouridine synthase activity"/>
    <property type="evidence" value="ECO:0007669"/>
    <property type="project" value="InterPro"/>
</dbReference>
<dbReference type="GO" id="GO:0003723">
    <property type="term" value="F:RNA binding"/>
    <property type="evidence" value="ECO:0007669"/>
    <property type="project" value="InterPro"/>
</dbReference>
<dbReference type="AlphaFoldDB" id="A0A2R5L923"/>
<accession>A0A2R5L923</accession>
<evidence type="ECO:0000259" key="2">
    <source>
        <dbReference type="Pfam" id="PF01509"/>
    </source>
</evidence>
<dbReference type="PANTHER" id="PTHR13195">
    <property type="entry name" value="PSEUDOURIDINE SYNTHASE-RELATED"/>
    <property type="match status" value="1"/>
</dbReference>
<dbReference type="PANTHER" id="PTHR13195:SF0">
    <property type="entry name" value="PSEUDOURIDYLATE SYNTHASE TRUB2, MITOCHONDRIAL"/>
    <property type="match status" value="1"/>
</dbReference>
<dbReference type="InterPro" id="IPR039048">
    <property type="entry name" value="Trub2"/>
</dbReference>
<dbReference type="GO" id="GO:0006396">
    <property type="term" value="P:RNA processing"/>
    <property type="evidence" value="ECO:0007669"/>
    <property type="project" value="InterPro"/>
</dbReference>